<dbReference type="KEGG" id="ppsr:I6J18_15865"/>
<dbReference type="RefSeq" id="WP_040375407.1">
    <property type="nucleotide sequence ID" value="NZ_CP068053.1"/>
</dbReference>
<dbReference type="GO" id="GO:0009166">
    <property type="term" value="P:nucleotide catabolic process"/>
    <property type="evidence" value="ECO:0007669"/>
    <property type="project" value="InterPro"/>
</dbReference>
<dbReference type="EMBL" id="CP068053">
    <property type="protein sequence ID" value="QQS99112.1"/>
    <property type="molecule type" value="Genomic_DNA"/>
</dbReference>
<dbReference type="GO" id="GO:0046872">
    <property type="term" value="F:metal ion binding"/>
    <property type="evidence" value="ECO:0007669"/>
    <property type="project" value="InterPro"/>
</dbReference>
<feature type="domain" description="SbsC C-terminal" evidence="5">
    <location>
        <begin position="63"/>
        <end position="180"/>
    </location>
</feature>
<protein>
    <submittedName>
        <fullName evidence="6">5'-nucleotidase C-terminal domain-containing protein</fullName>
    </submittedName>
</protein>
<dbReference type="GO" id="GO:0000166">
    <property type="term" value="F:nucleotide binding"/>
    <property type="evidence" value="ECO:0007669"/>
    <property type="project" value="UniProtKB-KW"/>
</dbReference>
<dbReference type="PANTHER" id="PTHR11575">
    <property type="entry name" value="5'-NUCLEOTIDASE-RELATED"/>
    <property type="match status" value="1"/>
</dbReference>
<keyword evidence="2" id="KW-0378">Hydrolase</keyword>
<dbReference type="Gene3D" id="1.20.58.790">
    <property type="match status" value="1"/>
</dbReference>
<accession>A0A974RZ92</accession>
<dbReference type="Gene3D" id="3.60.21.10">
    <property type="match status" value="1"/>
</dbReference>
<organism evidence="6 7">
    <name type="scientific">Peribacillus psychrosaccharolyticus</name>
    <name type="common">Bacillus psychrosaccharolyticus</name>
    <dbReference type="NCBI Taxonomy" id="1407"/>
    <lineage>
        <taxon>Bacteria</taxon>
        <taxon>Bacillati</taxon>
        <taxon>Bacillota</taxon>
        <taxon>Bacilli</taxon>
        <taxon>Bacillales</taxon>
        <taxon>Bacillaceae</taxon>
        <taxon>Peribacillus</taxon>
    </lineage>
</organism>
<evidence type="ECO:0000259" key="3">
    <source>
        <dbReference type="Pfam" id="PF00149"/>
    </source>
</evidence>
<dbReference type="PANTHER" id="PTHR11575:SF24">
    <property type="entry name" value="5'-NUCLEOTIDASE"/>
    <property type="match status" value="1"/>
</dbReference>
<dbReference type="SUPFAM" id="SSF55816">
    <property type="entry name" value="5'-nucleotidase (syn. UDP-sugar hydrolase), C-terminal domain"/>
    <property type="match status" value="1"/>
</dbReference>
<name>A0A974RZ92_PERPY</name>
<reference evidence="6 7" key="1">
    <citation type="submission" date="2021-01" db="EMBL/GenBank/DDBJ databases">
        <title>FDA dAtabase for Regulatory Grade micrObial Sequences (FDA-ARGOS): Supporting development and validation of Infectious Disease Dx tests.</title>
        <authorList>
            <person name="Nelson B."/>
            <person name="Plummer A."/>
            <person name="Tallon L."/>
            <person name="Sadzewicz L."/>
            <person name="Zhao X."/>
            <person name="Boylan J."/>
            <person name="Ott S."/>
            <person name="Bowen H."/>
            <person name="Vavikolanu K."/>
            <person name="Mehta A."/>
            <person name="Aluvathingal J."/>
            <person name="Nadendla S."/>
            <person name="Myers T."/>
            <person name="Yan Y."/>
            <person name="Sichtig H."/>
        </authorList>
    </citation>
    <scope>NUCLEOTIDE SEQUENCE [LARGE SCALE GENOMIC DNA]</scope>
    <source>
        <strain evidence="6 7">FDAARGOS_1161</strain>
    </source>
</reference>
<dbReference type="InterPro" id="IPR036907">
    <property type="entry name" value="5'-Nucleotdase_C_sf"/>
</dbReference>
<feature type="signal peptide" evidence="2">
    <location>
        <begin position="1"/>
        <end position="28"/>
    </location>
</feature>
<keyword evidence="2" id="KW-0547">Nucleotide-binding</keyword>
<dbReference type="InterPro" id="IPR004843">
    <property type="entry name" value="Calcineurin-like_PHP"/>
</dbReference>
<evidence type="ECO:0000256" key="2">
    <source>
        <dbReference type="RuleBase" id="RU362119"/>
    </source>
</evidence>
<dbReference type="InterPro" id="IPR006146">
    <property type="entry name" value="5'-Nucleotdase_CS"/>
</dbReference>
<dbReference type="Pfam" id="PF00149">
    <property type="entry name" value="Metallophos"/>
    <property type="match status" value="1"/>
</dbReference>
<dbReference type="InterPro" id="IPR029052">
    <property type="entry name" value="Metallo-depent_PP-like"/>
</dbReference>
<dbReference type="Gene3D" id="3.90.780.10">
    <property type="entry name" value="5'-Nucleotidase, C-terminal domain"/>
    <property type="match status" value="1"/>
</dbReference>
<evidence type="ECO:0000259" key="5">
    <source>
        <dbReference type="Pfam" id="PF18058"/>
    </source>
</evidence>
<dbReference type="SUPFAM" id="SSF56300">
    <property type="entry name" value="Metallo-dependent phosphatases"/>
    <property type="match status" value="1"/>
</dbReference>
<keyword evidence="7" id="KW-1185">Reference proteome</keyword>
<dbReference type="PROSITE" id="PS00785">
    <property type="entry name" value="5_NUCLEOTIDASE_1"/>
    <property type="match status" value="1"/>
</dbReference>
<proteinExistence type="inferred from homology"/>
<sequence>MSKKKAIKFATASAIAVSAIAAAAPTQAATNSVDQSISSAITKMKTAFHTYKQPAEKGQLPSLSKTRSAVKDAQKAYQSAVDAINKKGGSKTKKASYMKKLTNKKYYLERAEKYVLATNINLKKAQADLDTAITSGKQKNVLKAQTALHTKIAAFEKATAKVYGPKVRAVLDKTYTVPAKAKAASVNDEMAVYQAYKEIESGKLIETDLEKAGKIITNTEKYVTAISAKQTKLAANLLAVVKKNKELYEKATAPKHNPLKLTLLHTNDTHAHLDNVAKRATVVKEERTANPHTLLLDAGDVFSGTLYFNKFEGQADVEFMNAMSYDLMTFGNHEFDLGSSPQGHAALASFIKAAKFPMISSNVDFSKDANLSPLYSDTLTMKPENGKIYSEVVLNVEGENVGFIGLTTEETKDISSPGSVAFENYIEAAKKSVAALEKQGVNKIVALNHLGFDDNPAYDNDQILAAAVSGIDVIIGGHSHTQLDKPVVIAKDNNGKEKDPTVIVQAYQYGDFVGKLNVNFDAEGKILEHEGNLIKTSDKADDPEVAKSLEKYSSVIKELKAESTGATAVKALTNPRTGGNNALPSVRKNETELGNLITDGMLDKAKEYNPETVIAFQNGGGIREAINEGDITVGEVLTTLPFGNTLATMKLSGAEIKEALEHSVSLEPLENGGFLHVSGMKFTYDSTKPAGSRVQKMEVVGKNQTFSELIPTAEYVVATNAFTAKGGDGFDVFKKAYEAGRVTDLGLSDWENLRDYAAKLKTVEPKIEGRIVDISETVTK</sequence>
<dbReference type="Proteomes" id="UP000595254">
    <property type="component" value="Chromosome"/>
</dbReference>
<dbReference type="Pfam" id="PF02872">
    <property type="entry name" value="5_nucleotid_C"/>
    <property type="match status" value="1"/>
</dbReference>
<feature type="domain" description="Calcineurin-like phosphoesterase" evidence="3">
    <location>
        <begin position="262"/>
        <end position="481"/>
    </location>
</feature>
<comment type="similarity">
    <text evidence="2">Belongs to the 5'-nucleotidase family.</text>
</comment>
<dbReference type="PRINTS" id="PR01607">
    <property type="entry name" value="APYRASEFAMLY"/>
</dbReference>
<evidence type="ECO:0000259" key="4">
    <source>
        <dbReference type="Pfam" id="PF02872"/>
    </source>
</evidence>
<evidence type="ECO:0000256" key="1">
    <source>
        <dbReference type="ARBA" id="ARBA00022729"/>
    </source>
</evidence>
<keyword evidence="1 2" id="KW-0732">Signal</keyword>
<dbReference type="InterPro" id="IPR006179">
    <property type="entry name" value="5_nucleotidase/apyrase"/>
</dbReference>
<dbReference type="GO" id="GO:0016788">
    <property type="term" value="F:hydrolase activity, acting on ester bonds"/>
    <property type="evidence" value="ECO:0007669"/>
    <property type="project" value="InterPro"/>
</dbReference>
<gene>
    <name evidence="6" type="ORF">I6J18_15865</name>
</gene>
<evidence type="ECO:0000313" key="6">
    <source>
        <dbReference type="EMBL" id="QQS99112.1"/>
    </source>
</evidence>
<dbReference type="AlphaFoldDB" id="A0A974RZ92"/>
<dbReference type="Pfam" id="PF18058">
    <property type="entry name" value="SbsC_C"/>
    <property type="match status" value="1"/>
</dbReference>
<dbReference type="InterPro" id="IPR041378">
    <property type="entry name" value="S-layer_SbsC_C"/>
</dbReference>
<feature type="chain" id="PRO_5038157419" evidence="2">
    <location>
        <begin position="29"/>
        <end position="780"/>
    </location>
</feature>
<evidence type="ECO:0000313" key="7">
    <source>
        <dbReference type="Proteomes" id="UP000595254"/>
    </source>
</evidence>
<feature type="domain" description="5'-Nucleotidase C-terminal" evidence="4">
    <location>
        <begin position="580"/>
        <end position="734"/>
    </location>
</feature>
<dbReference type="InterPro" id="IPR008334">
    <property type="entry name" value="5'-Nucleotdase_C"/>
</dbReference>